<dbReference type="Gene3D" id="3.30.565.10">
    <property type="entry name" value="Histidine kinase-like ATPase, C-terminal domain"/>
    <property type="match status" value="1"/>
</dbReference>
<dbReference type="PANTHER" id="PTHR43156">
    <property type="entry name" value="STAGE II SPORULATION PROTEIN E-RELATED"/>
    <property type="match status" value="1"/>
</dbReference>
<dbReference type="InterPro" id="IPR052016">
    <property type="entry name" value="Bact_Sigma-Reg"/>
</dbReference>
<dbReference type="CDD" id="cd16936">
    <property type="entry name" value="HATPase_RsbW-like"/>
    <property type="match status" value="1"/>
</dbReference>
<dbReference type="Gene3D" id="3.60.40.10">
    <property type="entry name" value="PPM-type phosphatase domain"/>
    <property type="match status" value="1"/>
</dbReference>
<keyword evidence="11" id="KW-0464">Manganese</keyword>
<dbReference type="Pfam" id="PF13581">
    <property type="entry name" value="HATPase_c_2"/>
    <property type="match status" value="1"/>
</dbReference>
<dbReference type="InterPro" id="IPR036890">
    <property type="entry name" value="HATPase_C_sf"/>
</dbReference>
<dbReference type="RefSeq" id="WP_033201520.1">
    <property type="nucleotide sequence ID" value="NZ_LGUP01000119.1"/>
</dbReference>
<keyword evidence="6" id="KW-0418">Kinase</keyword>
<protein>
    <recommendedName>
        <fullName evidence="1">protein-serine/threonine phosphatase</fullName>
        <ecNumber evidence="1">3.1.3.16</ecNumber>
    </recommendedName>
    <alternativeName>
        <fullName evidence="15">Protein-serine/threonine phosphatase</fullName>
    </alternativeName>
    <alternativeName>
        <fullName evidence="14">Serine/threonine-protein kinase</fullName>
    </alternativeName>
</protein>
<keyword evidence="10" id="KW-0904">Protein phosphatase</keyword>
<keyword evidence="8" id="KW-0067">ATP-binding</keyword>
<dbReference type="EMBL" id="LGUP01000119">
    <property type="protein sequence ID" value="KOG28010.1"/>
    <property type="molecule type" value="Genomic_DNA"/>
</dbReference>
<comment type="function">
    <text evidence="13">Primarily acts as an independent SigF regulator that is sensitive to the osmosensory signal, mediating the cross talk of PknD with the SigF regulon. Possesses both phosphatase and kinase activities. The kinase domain functions as a classic anti-sigma factor-like kinase to phosphorylate the anti-anti-sigma factor domain at the canonical regulatory site, and the phosphatase domain antagonizes this activity.</text>
</comment>
<dbReference type="Pfam" id="PF07228">
    <property type="entry name" value="SpoIIE"/>
    <property type="match status" value="1"/>
</dbReference>
<dbReference type="Gene3D" id="3.30.450.20">
    <property type="entry name" value="PAS domain"/>
    <property type="match status" value="1"/>
</dbReference>
<dbReference type="PATRIC" id="fig|1938.6.peg.3037"/>
<evidence type="ECO:0000256" key="8">
    <source>
        <dbReference type="ARBA" id="ARBA00022840"/>
    </source>
</evidence>
<keyword evidence="4" id="KW-0479">Metal-binding</keyword>
<evidence type="ECO:0000256" key="13">
    <source>
        <dbReference type="ARBA" id="ARBA00056274"/>
    </source>
</evidence>
<dbReference type="AlphaFoldDB" id="A0A0L8KQ67"/>
<dbReference type="PANTHER" id="PTHR43156:SF2">
    <property type="entry name" value="STAGE II SPORULATION PROTEIN E"/>
    <property type="match status" value="1"/>
</dbReference>
<dbReference type="Proteomes" id="UP000037023">
    <property type="component" value="Unassembled WGS sequence"/>
</dbReference>
<evidence type="ECO:0000256" key="4">
    <source>
        <dbReference type="ARBA" id="ARBA00022723"/>
    </source>
</evidence>
<evidence type="ECO:0000256" key="14">
    <source>
        <dbReference type="ARBA" id="ARBA00075117"/>
    </source>
</evidence>
<evidence type="ECO:0000256" key="5">
    <source>
        <dbReference type="ARBA" id="ARBA00022741"/>
    </source>
</evidence>
<evidence type="ECO:0000256" key="15">
    <source>
        <dbReference type="ARBA" id="ARBA00081350"/>
    </source>
</evidence>
<dbReference type="InterPro" id="IPR029016">
    <property type="entry name" value="GAF-like_dom_sf"/>
</dbReference>
<feature type="domain" description="PPM-type phosphatase" evidence="17">
    <location>
        <begin position="317"/>
        <end position="561"/>
    </location>
</feature>
<dbReference type="GO" id="GO:0016301">
    <property type="term" value="F:kinase activity"/>
    <property type="evidence" value="ECO:0007669"/>
    <property type="project" value="UniProtKB-KW"/>
</dbReference>
<evidence type="ECO:0000256" key="11">
    <source>
        <dbReference type="ARBA" id="ARBA00023211"/>
    </source>
</evidence>
<dbReference type="Pfam" id="PF13185">
    <property type="entry name" value="GAF_2"/>
    <property type="match status" value="1"/>
</dbReference>
<evidence type="ECO:0000256" key="6">
    <source>
        <dbReference type="ARBA" id="ARBA00022777"/>
    </source>
</evidence>
<dbReference type="GO" id="GO:0004722">
    <property type="term" value="F:protein serine/threonine phosphatase activity"/>
    <property type="evidence" value="ECO:0007669"/>
    <property type="project" value="UniProtKB-EC"/>
</dbReference>
<keyword evidence="9" id="KW-0460">Magnesium</keyword>
<name>A0A0L8KQ67_STRVR</name>
<dbReference type="InterPro" id="IPR003018">
    <property type="entry name" value="GAF"/>
</dbReference>
<dbReference type="SUPFAM" id="SSF81606">
    <property type="entry name" value="PP2C-like"/>
    <property type="match status" value="1"/>
</dbReference>
<organism evidence="18 19">
    <name type="scientific">Streptomyces viridochromogenes</name>
    <dbReference type="NCBI Taxonomy" id="1938"/>
    <lineage>
        <taxon>Bacteria</taxon>
        <taxon>Bacillati</taxon>
        <taxon>Actinomycetota</taxon>
        <taxon>Actinomycetes</taxon>
        <taxon>Kitasatosporales</taxon>
        <taxon>Streptomycetaceae</taxon>
        <taxon>Streptomyces</taxon>
    </lineage>
</organism>
<dbReference type="SUPFAM" id="SSF55785">
    <property type="entry name" value="PYP-like sensor domain (PAS domain)"/>
    <property type="match status" value="1"/>
</dbReference>
<keyword evidence="5" id="KW-0547">Nucleotide-binding</keyword>
<dbReference type="GO" id="GO:0046872">
    <property type="term" value="F:metal ion binding"/>
    <property type="evidence" value="ECO:0007669"/>
    <property type="project" value="UniProtKB-KW"/>
</dbReference>
<dbReference type="InterPro" id="IPR003594">
    <property type="entry name" value="HATPase_dom"/>
</dbReference>
<proteinExistence type="predicted"/>
<dbReference type="OrthoDB" id="118142at2"/>
<evidence type="ECO:0000259" key="16">
    <source>
        <dbReference type="SMART" id="SM00065"/>
    </source>
</evidence>
<evidence type="ECO:0000259" key="17">
    <source>
        <dbReference type="SMART" id="SM00331"/>
    </source>
</evidence>
<dbReference type="EC" id="3.1.3.16" evidence="1"/>
<dbReference type="InterPro" id="IPR035965">
    <property type="entry name" value="PAS-like_dom_sf"/>
</dbReference>
<evidence type="ECO:0000256" key="10">
    <source>
        <dbReference type="ARBA" id="ARBA00022912"/>
    </source>
</evidence>
<comment type="catalytic activity">
    <reaction evidence="12">
        <text>O-phospho-L-seryl-[protein] + H2O = L-seryl-[protein] + phosphate</text>
        <dbReference type="Rhea" id="RHEA:20629"/>
        <dbReference type="Rhea" id="RHEA-COMP:9863"/>
        <dbReference type="Rhea" id="RHEA-COMP:11604"/>
        <dbReference type="ChEBI" id="CHEBI:15377"/>
        <dbReference type="ChEBI" id="CHEBI:29999"/>
        <dbReference type="ChEBI" id="CHEBI:43474"/>
        <dbReference type="ChEBI" id="CHEBI:83421"/>
        <dbReference type="EC" id="3.1.3.16"/>
    </reaction>
</comment>
<dbReference type="InterPro" id="IPR001932">
    <property type="entry name" value="PPM-type_phosphatase-like_dom"/>
</dbReference>
<keyword evidence="7" id="KW-0378">Hydrolase</keyword>
<evidence type="ECO:0000313" key="18">
    <source>
        <dbReference type="EMBL" id="KOG28010.1"/>
    </source>
</evidence>
<evidence type="ECO:0000313" key="19">
    <source>
        <dbReference type="Proteomes" id="UP000037023"/>
    </source>
</evidence>
<accession>A0A0L8KQ67</accession>
<evidence type="ECO:0000256" key="12">
    <source>
        <dbReference type="ARBA" id="ARBA00047761"/>
    </source>
</evidence>
<dbReference type="GO" id="GO:0005524">
    <property type="term" value="F:ATP binding"/>
    <property type="evidence" value="ECO:0007669"/>
    <property type="project" value="UniProtKB-KW"/>
</dbReference>
<feature type="domain" description="GAF" evidence="16">
    <location>
        <begin position="136"/>
        <end position="299"/>
    </location>
</feature>
<dbReference type="InterPro" id="IPR036457">
    <property type="entry name" value="PPM-type-like_dom_sf"/>
</dbReference>
<sequence>MRTEDVLAAIATGLWRWDNASGIVTLDGEAARLLGLPAAPVRLSEAAVRSRFHPVDWNEIDGVVNLAVAEGTLAEARLRIMDEHGRVIRTVRSRSKPLIEGNDYQLVGTLQEVAEQLPGTAARTPITGDWRRSREAFLLDAGRALAEARSTAEVLRVAASLSMPGFSPDGLAVFGVAGERLTVIGHHGHSEGDEGPFTSMSLGTDYPAAEVVRTGRAIYLPTPDEYLRRFPMTWPLAQRFGRRSWAFVPLVVAGRTMGAWMAAFKHPVAFTPDERSVLTTVARMLAQALARAGVAESERELSLGLQRTMMPVLGPGIPGIQVAARYVPTGGGLQVGGDWYDMIRLPGGTSRTGGRGAGRIALVIGDVQGHDVRAAGLMGQLRIALRAYASEGHRPDAVLSRASRFLYGITDGDDAAENGGPRFATCLYLEVDLETGTVDIARAGHPDPAVRMNDGTVLLRPTAGGLPLGIDPDTDYPTTRLTLDPGETLMICTDGLLETGGHDLDSGWERVRALLESHDGEDLEHLADTLVEAVHGPGSHHTTGPLADRREDDIAVLLLSRRPAGPVVEAPRRTLMTIAQAEPERIAEAREQLRQLLHDWEDEDQLDSAVLMVSEMVTNVLVHTDGDALLVAEVACTEKSRRLRVEVSDTSDELPHKRHPGEMASSGRGLVLMEMLAHAWGVDPRGEGKAIWFELNEPPTANGCCG</sequence>
<evidence type="ECO:0000256" key="2">
    <source>
        <dbReference type="ARBA" id="ARBA00022553"/>
    </source>
</evidence>
<evidence type="ECO:0000256" key="7">
    <source>
        <dbReference type="ARBA" id="ARBA00022801"/>
    </source>
</evidence>
<dbReference type="SMART" id="SM00331">
    <property type="entry name" value="PP2C_SIG"/>
    <property type="match status" value="1"/>
</dbReference>
<keyword evidence="2" id="KW-0597">Phosphoprotein</keyword>
<reference evidence="18 19" key="1">
    <citation type="submission" date="2015-06" db="EMBL/GenBank/DDBJ databases">
        <authorList>
            <person name="Hoefler B.C."/>
            <person name="Straight P.D."/>
        </authorList>
    </citation>
    <scope>NUCLEOTIDE SEQUENCE [LARGE SCALE GENOMIC DNA]</scope>
    <source>
        <strain evidence="18 19">NRRL 3427</strain>
    </source>
</reference>
<dbReference type="SUPFAM" id="SSF55781">
    <property type="entry name" value="GAF domain-like"/>
    <property type="match status" value="1"/>
</dbReference>
<evidence type="ECO:0000256" key="3">
    <source>
        <dbReference type="ARBA" id="ARBA00022679"/>
    </source>
</evidence>
<dbReference type="FunFam" id="3.60.40.10:FF:000005">
    <property type="entry name" value="Serine/threonine protein phosphatase"/>
    <property type="match status" value="1"/>
</dbReference>
<gene>
    <name evidence="18" type="ORF">ADK34_14025</name>
</gene>
<dbReference type="Gene3D" id="3.30.450.40">
    <property type="match status" value="1"/>
</dbReference>
<evidence type="ECO:0000256" key="9">
    <source>
        <dbReference type="ARBA" id="ARBA00022842"/>
    </source>
</evidence>
<keyword evidence="3" id="KW-0808">Transferase</keyword>
<dbReference type="SMART" id="SM00065">
    <property type="entry name" value="GAF"/>
    <property type="match status" value="1"/>
</dbReference>
<evidence type="ECO:0000256" key="1">
    <source>
        <dbReference type="ARBA" id="ARBA00013081"/>
    </source>
</evidence>
<comment type="caution">
    <text evidence="18">The sequence shown here is derived from an EMBL/GenBank/DDBJ whole genome shotgun (WGS) entry which is preliminary data.</text>
</comment>